<evidence type="ECO:0000313" key="2">
    <source>
        <dbReference type="Proteomes" id="UP000444721"/>
    </source>
</evidence>
<dbReference type="VEuPathDB" id="AmoebaDB:FDP41_011621"/>
<keyword evidence="2" id="KW-1185">Reference proteome</keyword>
<organism evidence="1 2">
    <name type="scientific">Naegleria fowleri</name>
    <name type="common">Brain eating amoeba</name>
    <dbReference type="NCBI Taxonomy" id="5763"/>
    <lineage>
        <taxon>Eukaryota</taxon>
        <taxon>Discoba</taxon>
        <taxon>Heterolobosea</taxon>
        <taxon>Tetramitia</taxon>
        <taxon>Eutetramitia</taxon>
        <taxon>Vahlkampfiidae</taxon>
        <taxon>Naegleria</taxon>
    </lineage>
</organism>
<reference evidence="1 2" key="1">
    <citation type="journal article" date="2019" name="Sci. Rep.">
        <title>Nanopore sequencing improves the draft genome of the human pathogenic amoeba Naegleria fowleri.</title>
        <authorList>
            <person name="Liechti N."/>
            <person name="Schurch N."/>
            <person name="Bruggmann R."/>
            <person name="Wittwer M."/>
        </authorList>
    </citation>
    <scope>NUCLEOTIDE SEQUENCE [LARGE SCALE GENOMIC DNA]</scope>
    <source>
        <strain evidence="1 2">ATCC 30894</strain>
    </source>
</reference>
<protein>
    <submittedName>
        <fullName evidence="1">Uncharacterized protein</fullName>
    </submittedName>
</protein>
<proteinExistence type="predicted"/>
<dbReference type="VEuPathDB" id="AmoebaDB:NF0107380"/>
<gene>
    <name evidence="1" type="ORF">FDP41_011621</name>
</gene>
<dbReference type="RefSeq" id="XP_044567404.1">
    <property type="nucleotide sequence ID" value="XM_044702050.1"/>
</dbReference>
<dbReference type="EMBL" id="VFQX01000009">
    <property type="protein sequence ID" value="KAF0982691.1"/>
    <property type="molecule type" value="Genomic_DNA"/>
</dbReference>
<dbReference type="VEuPathDB" id="AmoebaDB:NfTy_017650"/>
<accession>A0A6A5C6H8</accession>
<evidence type="ECO:0000313" key="1">
    <source>
        <dbReference type="EMBL" id="KAF0982691.1"/>
    </source>
</evidence>
<comment type="caution">
    <text evidence="1">The sequence shown here is derived from an EMBL/GenBank/DDBJ whole genome shotgun (WGS) entry which is preliminary data.</text>
</comment>
<dbReference type="Proteomes" id="UP000444721">
    <property type="component" value="Unassembled WGS sequence"/>
</dbReference>
<name>A0A6A5C6H8_NAEFO</name>
<sequence length="114" mass="13592">MRLSRHRKYDGRRLSLISFQPRFYYYDQNEHVNLDIEEFTTYQTPFIENCALVYECPVVQYLFPDFRNADIVHCEKCNKSVQFIETMGEFKSLICKEQCIAYRREKGGYGGGMC</sequence>
<dbReference type="GeneID" id="68118836"/>
<dbReference type="AlphaFoldDB" id="A0A6A5C6H8"/>